<protein>
    <submittedName>
        <fullName evidence="2">CubicO group peptidase (Beta-lactamase class C family)</fullName>
    </submittedName>
</protein>
<dbReference type="AlphaFoldDB" id="A0A841DN47"/>
<gene>
    <name evidence="2" type="ORF">HDA44_003303</name>
</gene>
<dbReference type="PANTHER" id="PTHR46825">
    <property type="entry name" value="D-ALANYL-D-ALANINE-CARBOXYPEPTIDASE/ENDOPEPTIDASE AMPH"/>
    <property type="match status" value="1"/>
</dbReference>
<dbReference type="PANTHER" id="PTHR46825:SF9">
    <property type="entry name" value="BETA-LACTAMASE-RELATED DOMAIN-CONTAINING PROTEIN"/>
    <property type="match status" value="1"/>
</dbReference>
<dbReference type="SUPFAM" id="SSF56601">
    <property type="entry name" value="beta-lactamase/transpeptidase-like"/>
    <property type="match status" value="1"/>
</dbReference>
<sequence>MPDAVDELCEGLLRREHLPSISVAIGVGDAVVDTRSYGFADRVHRIRPARDTAYLLASVTKPITATAVVLLAQHGLLDLDQPIEELLGGLRLPRTPAAGAAPTIRQTLNHTAGLGTYWDFYYADRGDRRPPFAQTVERYGLLFRPAGSAFEYSNLGYGLCDQVIATVTGEDPAEFVRREIFQAVGASTGRVGARYRGIAPPARPYPKEPFGPYPDFDSSHRGASLAWLSAEDLVRFGLSHCGTNSVLTPDSIEQAHSPGLPEDSSGESYTLGWGIRRSGSTTILSHGGDMGGVGAVLVIVPEHQVAVSVLINRSSSLTFARAVSNAVLDSLVPGFTPPISSPPLSRGPRLGAGGWSGVISTYEGDVPLYLKVDADGSVDGSIADQATVTAVVDSPGPDDVFEVNLTLPQRMPTADCAKSAETTICLDLQEHTATGAARATRRGEPAGRMSDCRTHWVQLTRT</sequence>
<name>A0A841DN47_9ACTN</name>
<dbReference type="InterPro" id="IPR012338">
    <property type="entry name" value="Beta-lactam/transpept-like"/>
</dbReference>
<evidence type="ECO:0000259" key="1">
    <source>
        <dbReference type="Pfam" id="PF00144"/>
    </source>
</evidence>
<comment type="caution">
    <text evidence="2">The sequence shown here is derived from an EMBL/GenBank/DDBJ whole genome shotgun (WGS) entry which is preliminary data.</text>
</comment>
<dbReference type="Proteomes" id="UP000558997">
    <property type="component" value="Unassembled WGS sequence"/>
</dbReference>
<evidence type="ECO:0000313" key="3">
    <source>
        <dbReference type="Proteomes" id="UP000558997"/>
    </source>
</evidence>
<evidence type="ECO:0000313" key="2">
    <source>
        <dbReference type="EMBL" id="MBB5979962.1"/>
    </source>
</evidence>
<dbReference type="Gene3D" id="3.40.710.10">
    <property type="entry name" value="DD-peptidase/beta-lactamase superfamily"/>
    <property type="match status" value="1"/>
</dbReference>
<accession>A0A841DN47</accession>
<dbReference type="InterPro" id="IPR001466">
    <property type="entry name" value="Beta-lactam-related"/>
</dbReference>
<dbReference type="Pfam" id="PF00144">
    <property type="entry name" value="Beta-lactamase"/>
    <property type="match status" value="1"/>
</dbReference>
<feature type="domain" description="Beta-lactamase-related" evidence="1">
    <location>
        <begin position="6"/>
        <end position="321"/>
    </location>
</feature>
<reference evidence="2 3" key="1">
    <citation type="submission" date="2020-08" db="EMBL/GenBank/DDBJ databases">
        <title>Sequencing the genomes of 1000 actinobacteria strains.</title>
        <authorList>
            <person name="Klenk H.-P."/>
        </authorList>
    </citation>
    <scope>NUCLEOTIDE SEQUENCE [LARGE SCALE GENOMIC DNA]</scope>
    <source>
        <strain evidence="2 3">DSM 17294</strain>
    </source>
</reference>
<keyword evidence="3" id="KW-1185">Reference proteome</keyword>
<dbReference type="RefSeq" id="WP_184835323.1">
    <property type="nucleotide sequence ID" value="NZ_BAAAVN010000006.1"/>
</dbReference>
<dbReference type="InterPro" id="IPR050491">
    <property type="entry name" value="AmpC-like"/>
</dbReference>
<organism evidence="2 3">
    <name type="scientific">Kribbella solani</name>
    <dbReference type="NCBI Taxonomy" id="236067"/>
    <lineage>
        <taxon>Bacteria</taxon>
        <taxon>Bacillati</taxon>
        <taxon>Actinomycetota</taxon>
        <taxon>Actinomycetes</taxon>
        <taxon>Propionibacteriales</taxon>
        <taxon>Kribbellaceae</taxon>
        <taxon>Kribbella</taxon>
    </lineage>
</organism>
<proteinExistence type="predicted"/>
<dbReference type="EMBL" id="JACHNF010000001">
    <property type="protein sequence ID" value="MBB5979962.1"/>
    <property type="molecule type" value="Genomic_DNA"/>
</dbReference>